<keyword evidence="1" id="KW-1185">Reference proteome</keyword>
<evidence type="ECO:0000313" key="2">
    <source>
        <dbReference type="WBParaSite" id="TCONS_00013716.p1"/>
    </source>
</evidence>
<evidence type="ECO:0000313" key="1">
    <source>
        <dbReference type="Proteomes" id="UP000035681"/>
    </source>
</evidence>
<organism evidence="1 2">
    <name type="scientific">Strongyloides stercoralis</name>
    <name type="common">Threadworm</name>
    <dbReference type="NCBI Taxonomy" id="6248"/>
    <lineage>
        <taxon>Eukaryota</taxon>
        <taxon>Metazoa</taxon>
        <taxon>Ecdysozoa</taxon>
        <taxon>Nematoda</taxon>
        <taxon>Chromadorea</taxon>
        <taxon>Rhabditida</taxon>
        <taxon>Tylenchina</taxon>
        <taxon>Panagrolaimomorpha</taxon>
        <taxon>Strongyloidoidea</taxon>
        <taxon>Strongyloididae</taxon>
        <taxon>Strongyloides</taxon>
    </lineage>
</organism>
<dbReference type="WBParaSite" id="TCONS_00013716.p1">
    <property type="protein sequence ID" value="TCONS_00013716.p1"/>
    <property type="gene ID" value="XLOC_008585"/>
</dbReference>
<dbReference type="AlphaFoldDB" id="A0AAF5DKD5"/>
<dbReference type="Proteomes" id="UP000035681">
    <property type="component" value="Unplaced"/>
</dbReference>
<reference evidence="2" key="1">
    <citation type="submission" date="2024-02" db="UniProtKB">
        <authorList>
            <consortium name="WormBaseParasite"/>
        </authorList>
    </citation>
    <scope>IDENTIFICATION</scope>
</reference>
<name>A0AAF5DKD5_STRER</name>
<accession>A0AAF5DKD5</accession>
<proteinExistence type="predicted"/>
<protein>
    <submittedName>
        <fullName evidence="2">Uncharacterized protein</fullName>
    </submittedName>
</protein>
<sequence length="350" mass="41240">WTKQFKTFMLCGSTKRQYYEILLGTCEIINKSKESLMICFENLISIPAKVTKLFLMNTYNCINEYIRGNSTIGKKAYRLLEKKTNYEKIARQIRKNLEYSCVAHIGSKISKMFKTVRITHQQRPLMLFAKIKHKIQKEKGKIGIKLQPNITSIAGNGLYIYNVICQDILYTYSELLEFSNILNAHYEICQIINSMLQCEETMNTIIFTAYLHEMFVYPIITAEKIKNKYGEKSKTFAFSRLNVFELINNVKTVDIVRKSFIEVYEKIFEKEDRTYSYKLKSYTNIISERVFAQIKRTLQNAPNKKIIMRCAQISAAHNKMHNHQLKLWKKETRKKVPKLNQNIKKKPIKL</sequence>